<dbReference type="GO" id="GO:0046872">
    <property type="term" value="F:metal ion binding"/>
    <property type="evidence" value="ECO:0007669"/>
    <property type="project" value="InterPro"/>
</dbReference>
<dbReference type="AlphaFoldDB" id="A0A108FTT3"/>
<dbReference type="InterPro" id="IPR011761">
    <property type="entry name" value="ATP-grasp"/>
</dbReference>
<name>A0A108FTT3_9BURK</name>
<evidence type="ECO:0000259" key="5">
    <source>
        <dbReference type="PROSITE" id="PS50975"/>
    </source>
</evidence>
<reference evidence="6 7" key="1">
    <citation type="submission" date="2015-11" db="EMBL/GenBank/DDBJ databases">
        <title>Expanding the genomic diversity of Burkholderia species for the development of highly accurate diagnostics.</title>
        <authorList>
            <person name="Sahl J."/>
            <person name="Keim P."/>
            <person name="Wagner D."/>
        </authorList>
    </citation>
    <scope>NUCLEOTIDE SEQUENCE [LARGE SCALE GENOMIC DNA]</scope>
    <source>
        <strain evidence="6 7">MSMB1960WGS</strain>
    </source>
</reference>
<keyword evidence="1" id="KW-0436">Ligase</keyword>
<dbReference type="PANTHER" id="PTHR43585:SF2">
    <property type="entry name" value="ATP-GRASP ENZYME FSQD"/>
    <property type="match status" value="1"/>
</dbReference>
<keyword evidence="3 4" id="KW-0067">ATP-binding</keyword>
<evidence type="ECO:0000256" key="4">
    <source>
        <dbReference type="PROSITE-ProRule" id="PRU00409"/>
    </source>
</evidence>
<dbReference type="GO" id="GO:0005524">
    <property type="term" value="F:ATP binding"/>
    <property type="evidence" value="ECO:0007669"/>
    <property type="project" value="UniProtKB-UniRule"/>
</dbReference>
<evidence type="ECO:0000256" key="2">
    <source>
        <dbReference type="ARBA" id="ARBA00022741"/>
    </source>
</evidence>
<dbReference type="Proteomes" id="UP000068603">
    <property type="component" value="Unassembled WGS sequence"/>
</dbReference>
<comment type="caution">
    <text evidence="6">The sequence shown here is derived from an EMBL/GenBank/DDBJ whole genome shotgun (WGS) entry which is preliminary data.</text>
</comment>
<sequence length="414" mass="45085">MKILVLHRVPYPRIDYARGIDHDRHDVTYFGKRDILDTIPAQLRCTRVERAGLASAFDEASAWLDAHPRRFDVVISLSEYELLDAAKLRARLGIGGKSVEQVMLVRDKVRMKQAVRDAGLRVPRFMPLHDWIDAHGHTPWHGATVLKPHSGASSADVVVFDTPAALSDALAAGRTGVAALDSGAPRIDDFELEEFVDGPILHFDGIVADGEIRAITASRYVGTCLAYAAGRPLGSFHFALSDAARRWVERTLAAVCIDGGAFHLEAIEHAGELVFLEVGNRVGGADVVATFELATGIHLPSTELSLLLGEPIRIPARAAFTQQLWHGWFVFPGHHLRGGRYHGFSGTEPFRGSAAVLAWNELEIGRAFASNVTYSAHEAPLAGIIGTPSPDETRQWIERLFALASLSVHVPTAS</sequence>
<feature type="domain" description="ATP-grasp" evidence="5">
    <location>
        <begin position="112"/>
        <end position="308"/>
    </location>
</feature>
<accession>A0A108FTT3</accession>
<dbReference type="InterPro" id="IPR052032">
    <property type="entry name" value="ATP-dep_AA_Ligase"/>
</dbReference>
<dbReference type="Gene3D" id="3.40.50.20">
    <property type="match status" value="1"/>
</dbReference>
<keyword evidence="2 4" id="KW-0547">Nucleotide-binding</keyword>
<evidence type="ECO:0000256" key="1">
    <source>
        <dbReference type="ARBA" id="ARBA00022598"/>
    </source>
</evidence>
<protein>
    <submittedName>
        <fullName evidence="6">ATP-grasp domain protein</fullName>
    </submittedName>
</protein>
<organism evidence="6">
    <name type="scientific">Burkholderia stagnalis</name>
    <dbReference type="NCBI Taxonomy" id="1503054"/>
    <lineage>
        <taxon>Bacteria</taxon>
        <taxon>Pseudomonadati</taxon>
        <taxon>Pseudomonadota</taxon>
        <taxon>Betaproteobacteria</taxon>
        <taxon>Burkholderiales</taxon>
        <taxon>Burkholderiaceae</taxon>
        <taxon>Burkholderia</taxon>
        <taxon>Burkholderia cepacia complex</taxon>
    </lineage>
</organism>
<evidence type="ECO:0000313" key="6">
    <source>
        <dbReference type="EMBL" id="KWA66657.1"/>
    </source>
</evidence>
<dbReference type="PROSITE" id="PS50975">
    <property type="entry name" value="ATP_GRASP"/>
    <property type="match status" value="1"/>
</dbReference>
<dbReference type="Gene3D" id="3.30.470.20">
    <property type="entry name" value="ATP-grasp fold, B domain"/>
    <property type="match status" value="1"/>
</dbReference>
<evidence type="ECO:0000256" key="3">
    <source>
        <dbReference type="ARBA" id="ARBA00022840"/>
    </source>
</evidence>
<dbReference type="SUPFAM" id="SSF56059">
    <property type="entry name" value="Glutathione synthetase ATP-binding domain-like"/>
    <property type="match status" value="1"/>
</dbReference>
<evidence type="ECO:0000313" key="7">
    <source>
        <dbReference type="Proteomes" id="UP000068603"/>
    </source>
</evidence>
<proteinExistence type="predicted"/>
<dbReference type="RefSeq" id="WP_060149421.1">
    <property type="nucleotide sequence ID" value="NZ_LPGD01000051.1"/>
</dbReference>
<dbReference type="EMBL" id="LPHB01000019">
    <property type="protein sequence ID" value="KWA66657.1"/>
    <property type="molecule type" value="Genomic_DNA"/>
</dbReference>
<dbReference type="PANTHER" id="PTHR43585">
    <property type="entry name" value="FUMIPYRROLE BIOSYNTHESIS PROTEIN C"/>
    <property type="match status" value="1"/>
</dbReference>
<dbReference type="GO" id="GO:0016874">
    <property type="term" value="F:ligase activity"/>
    <property type="evidence" value="ECO:0007669"/>
    <property type="project" value="UniProtKB-KW"/>
</dbReference>
<dbReference type="STRING" id="1503054.WT74_18735"/>
<gene>
    <name evidence="6" type="ORF">WT44_06275</name>
</gene>